<accession>A0ABY7ME70</accession>
<protein>
    <recommendedName>
        <fullName evidence="3">DUF1330 domain-containing protein</fullName>
    </recommendedName>
</protein>
<dbReference type="Gene3D" id="3.30.70.100">
    <property type="match status" value="1"/>
</dbReference>
<proteinExistence type="predicted"/>
<gene>
    <name evidence="1" type="ORF">I3J27_22990</name>
</gene>
<reference evidence="1" key="1">
    <citation type="submission" date="2021-12" db="EMBL/GenBank/DDBJ databases">
        <title>Bradyrhizobium xenonodulans sp. nov.</title>
        <authorList>
            <person name="Claassens R."/>
            <person name="Venter S.N."/>
            <person name="Beukes C.W."/>
            <person name="Stepkowski T."/>
            <person name="Steenkamp E.T."/>
        </authorList>
    </citation>
    <scope>NUCLEOTIDE SEQUENCE</scope>
    <source>
        <strain evidence="1">14AB</strain>
    </source>
</reference>
<dbReference type="Proteomes" id="UP001179614">
    <property type="component" value="Chromosome"/>
</dbReference>
<dbReference type="SUPFAM" id="SSF54909">
    <property type="entry name" value="Dimeric alpha+beta barrel"/>
    <property type="match status" value="1"/>
</dbReference>
<dbReference type="PANTHER" id="PTHR40257:SF1">
    <property type="entry name" value="DUF1330 DOMAIN-CONTAINING PROTEIN"/>
    <property type="match status" value="1"/>
</dbReference>
<name>A0ABY7ME70_9BRAD</name>
<evidence type="ECO:0000313" key="2">
    <source>
        <dbReference type="Proteomes" id="UP001179614"/>
    </source>
</evidence>
<evidence type="ECO:0000313" key="1">
    <source>
        <dbReference type="EMBL" id="WBL75894.1"/>
    </source>
</evidence>
<keyword evidence="2" id="KW-1185">Reference proteome</keyword>
<dbReference type="PANTHER" id="PTHR40257">
    <property type="match status" value="1"/>
</dbReference>
<evidence type="ECO:0008006" key="3">
    <source>
        <dbReference type="Google" id="ProtNLM"/>
    </source>
</evidence>
<dbReference type="EMBL" id="CP089391">
    <property type="protein sequence ID" value="WBL75894.1"/>
    <property type="molecule type" value="Genomic_DNA"/>
</dbReference>
<dbReference type="InterPro" id="IPR011008">
    <property type="entry name" value="Dimeric_a/b-barrel"/>
</dbReference>
<sequence length="139" mass="15512">MFVEIGEAALASAAAKYPGDQPIFMLNLLRYRDEALYRANAELPVCSGREAYYTRYVPAFRKLALRQGVVPTWLGSVGALLVGAEGEAWHDVAIVRYPDFATFQHIVSSADYRREAEPHRLAALADWRLIATTEVQVPD</sequence>
<dbReference type="RefSeq" id="WP_270160704.1">
    <property type="nucleotide sequence ID" value="NZ_CP089391.1"/>
</dbReference>
<organism evidence="1 2">
    <name type="scientific">Bradyrhizobium xenonodulans</name>
    <dbReference type="NCBI Taxonomy" id="2736875"/>
    <lineage>
        <taxon>Bacteria</taxon>
        <taxon>Pseudomonadati</taxon>
        <taxon>Pseudomonadota</taxon>
        <taxon>Alphaproteobacteria</taxon>
        <taxon>Hyphomicrobiales</taxon>
        <taxon>Nitrobacteraceae</taxon>
        <taxon>Bradyrhizobium</taxon>
    </lineage>
</organism>